<sequence length="73" mass="7803">MNCYDRCFCEPSALNAGKVSMLTIGPFFHIAASQQVSMTESALSSKASPYVLLAEVGLPDDPLASEEMLAMES</sequence>
<dbReference type="Proteomes" id="UP001281761">
    <property type="component" value="Unassembled WGS sequence"/>
</dbReference>
<dbReference type="EMBL" id="JARBJD010000427">
    <property type="protein sequence ID" value="KAK2942177.1"/>
    <property type="molecule type" value="Genomic_DNA"/>
</dbReference>
<evidence type="ECO:0000313" key="1">
    <source>
        <dbReference type="EMBL" id="KAK2942177.1"/>
    </source>
</evidence>
<gene>
    <name evidence="1" type="ORF">BLNAU_22904</name>
</gene>
<organism evidence="1 2">
    <name type="scientific">Blattamonas nauphoetae</name>
    <dbReference type="NCBI Taxonomy" id="2049346"/>
    <lineage>
        <taxon>Eukaryota</taxon>
        <taxon>Metamonada</taxon>
        <taxon>Preaxostyla</taxon>
        <taxon>Oxymonadida</taxon>
        <taxon>Blattamonas</taxon>
    </lineage>
</organism>
<proteinExistence type="predicted"/>
<protein>
    <submittedName>
        <fullName evidence="1">Uncharacterized protein</fullName>
    </submittedName>
</protein>
<accession>A0ABQ9WTX9</accession>
<comment type="caution">
    <text evidence="1">The sequence shown here is derived from an EMBL/GenBank/DDBJ whole genome shotgun (WGS) entry which is preliminary data.</text>
</comment>
<name>A0ABQ9WTX9_9EUKA</name>
<keyword evidence="2" id="KW-1185">Reference proteome</keyword>
<evidence type="ECO:0000313" key="2">
    <source>
        <dbReference type="Proteomes" id="UP001281761"/>
    </source>
</evidence>
<reference evidence="1 2" key="1">
    <citation type="journal article" date="2022" name="bioRxiv">
        <title>Genomics of Preaxostyla Flagellates Illuminates Evolutionary Transitions and the Path Towards Mitochondrial Loss.</title>
        <authorList>
            <person name="Novak L.V.F."/>
            <person name="Treitli S.C."/>
            <person name="Pyrih J."/>
            <person name="Halakuc P."/>
            <person name="Pipaliya S.V."/>
            <person name="Vacek V."/>
            <person name="Brzon O."/>
            <person name="Soukal P."/>
            <person name="Eme L."/>
            <person name="Dacks J.B."/>
            <person name="Karnkowska A."/>
            <person name="Elias M."/>
            <person name="Hampl V."/>
        </authorList>
    </citation>
    <scope>NUCLEOTIDE SEQUENCE [LARGE SCALE GENOMIC DNA]</scope>
    <source>
        <strain evidence="1">NAU3</strain>
        <tissue evidence="1">Gut</tissue>
    </source>
</reference>